<sequence length="199" mass="22932">MKVNVDKTKVMVFERGESTTECDILIEGEKVEQVTEFVYLGSLFANDAKHDRDIERRMNTGNKLNEALFAIMNNKSVSRQGRLAIHNVVLCMLVKAGMCCWYVECLGKIEVDVTERCGLREDVVTRVERSILWWFGHLKKINESRLIKQIHKANVRDGKVSKGRCRKSYADHIVDILKKGLILSIRNRRVLHEKIDGCQ</sequence>
<dbReference type="EMBL" id="BGZK01000042">
    <property type="protein sequence ID" value="GBP10785.1"/>
    <property type="molecule type" value="Genomic_DNA"/>
</dbReference>
<dbReference type="Proteomes" id="UP000299102">
    <property type="component" value="Unassembled WGS sequence"/>
</dbReference>
<dbReference type="PANTHER" id="PTHR47027">
    <property type="entry name" value="REVERSE TRANSCRIPTASE DOMAIN-CONTAINING PROTEIN"/>
    <property type="match status" value="1"/>
</dbReference>
<evidence type="ECO:0008006" key="3">
    <source>
        <dbReference type="Google" id="ProtNLM"/>
    </source>
</evidence>
<gene>
    <name evidence="1" type="ORF">EVAR_6332_1</name>
</gene>
<evidence type="ECO:0000313" key="1">
    <source>
        <dbReference type="EMBL" id="GBP10785.1"/>
    </source>
</evidence>
<comment type="caution">
    <text evidence="1">The sequence shown here is derived from an EMBL/GenBank/DDBJ whole genome shotgun (WGS) entry which is preliminary data.</text>
</comment>
<dbReference type="AlphaFoldDB" id="A0A4C1T9E1"/>
<dbReference type="PANTHER" id="PTHR47027:SF20">
    <property type="entry name" value="REVERSE TRANSCRIPTASE-LIKE PROTEIN WITH RNA-DIRECTED DNA POLYMERASE DOMAIN"/>
    <property type="match status" value="1"/>
</dbReference>
<accession>A0A4C1T9E1</accession>
<organism evidence="1 2">
    <name type="scientific">Eumeta variegata</name>
    <name type="common">Bagworm moth</name>
    <name type="synonym">Eumeta japonica</name>
    <dbReference type="NCBI Taxonomy" id="151549"/>
    <lineage>
        <taxon>Eukaryota</taxon>
        <taxon>Metazoa</taxon>
        <taxon>Ecdysozoa</taxon>
        <taxon>Arthropoda</taxon>
        <taxon>Hexapoda</taxon>
        <taxon>Insecta</taxon>
        <taxon>Pterygota</taxon>
        <taxon>Neoptera</taxon>
        <taxon>Endopterygota</taxon>
        <taxon>Lepidoptera</taxon>
        <taxon>Glossata</taxon>
        <taxon>Ditrysia</taxon>
        <taxon>Tineoidea</taxon>
        <taxon>Psychidae</taxon>
        <taxon>Oiketicinae</taxon>
        <taxon>Eumeta</taxon>
    </lineage>
</organism>
<keyword evidence="2" id="KW-1185">Reference proteome</keyword>
<protein>
    <recommendedName>
        <fullName evidence="3">Reverse transcriptase domain-containing protein</fullName>
    </recommendedName>
</protein>
<dbReference type="STRING" id="151549.A0A4C1T9E1"/>
<proteinExistence type="predicted"/>
<name>A0A4C1T9E1_EUMVA</name>
<reference evidence="1 2" key="1">
    <citation type="journal article" date="2019" name="Commun. Biol.">
        <title>The bagworm genome reveals a unique fibroin gene that provides high tensile strength.</title>
        <authorList>
            <person name="Kono N."/>
            <person name="Nakamura H."/>
            <person name="Ohtoshi R."/>
            <person name="Tomita M."/>
            <person name="Numata K."/>
            <person name="Arakawa K."/>
        </authorList>
    </citation>
    <scope>NUCLEOTIDE SEQUENCE [LARGE SCALE GENOMIC DNA]</scope>
</reference>
<evidence type="ECO:0000313" key="2">
    <source>
        <dbReference type="Proteomes" id="UP000299102"/>
    </source>
</evidence>
<dbReference type="OrthoDB" id="425681at2759"/>